<dbReference type="Pfam" id="PF03123">
    <property type="entry name" value="CAT_RBD"/>
    <property type="match status" value="1"/>
</dbReference>
<gene>
    <name evidence="4" type="ORF">EV207_102292</name>
</gene>
<dbReference type="RefSeq" id="WP_132743517.1">
    <property type="nucleotide sequence ID" value="NZ_SLXK01000002.1"/>
</dbReference>
<dbReference type="EMBL" id="SLXK01000002">
    <property type="protein sequence ID" value="TCP31799.1"/>
    <property type="molecule type" value="Genomic_DNA"/>
</dbReference>
<dbReference type="InterPro" id="IPR036634">
    <property type="entry name" value="PRD_sf"/>
</dbReference>
<reference evidence="4 5" key="1">
    <citation type="submission" date="2019-03" db="EMBL/GenBank/DDBJ databases">
        <title>Genomic Encyclopedia of Type Strains, Phase IV (KMG-IV): sequencing the most valuable type-strain genomes for metagenomic binning, comparative biology and taxonomic classification.</title>
        <authorList>
            <person name="Goeker M."/>
        </authorList>
    </citation>
    <scope>NUCLEOTIDE SEQUENCE [LARGE SCALE GENOMIC DNA]</scope>
    <source>
        <strain evidence="4 5">DSM 19377</strain>
    </source>
</reference>
<dbReference type="PANTHER" id="PTHR30185">
    <property type="entry name" value="CRYPTIC BETA-GLUCOSIDE BGL OPERON ANTITERMINATOR"/>
    <property type="match status" value="1"/>
</dbReference>
<proteinExistence type="inferred from homology"/>
<dbReference type="InterPro" id="IPR011608">
    <property type="entry name" value="PRD"/>
</dbReference>
<dbReference type="PROSITE" id="PS51372">
    <property type="entry name" value="PRD_2"/>
    <property type="match status" value="2"/>
</dbReference>
<dbReference type="Gene3D" id="1.10.1790.10">
    <property type="entry name" value="PRD domain"/>
    <property type="match status" value="1"/>
</dbReference>
<feature type="domain" description="PRD" evidence="3">
    <location>
        <begin position="69"/>
        <end position="174"/>
    </location>
</feature>
<feature type="domain" description="PRD" evidence="3">
    <location>
        <begin position="175"/>
        <end position="281"/>
    </location>
</feature>
<evidence type="ECO:0000256" key="2">
    <source>
        <dbReference type="ARBA" id="ARBA00022737"/>
    </source>
</evidence>
<dbReference type="NCBIfam" id="NF047357">
    <property type="entry name" value="antiterm_GlcT"/>
    <property type="match status" value="1"/>
</dbReference>
<dbReference type="SUPFAM" id="SSF63520">
    <property type="entry name" value="PTS-regulatory domain, PRD"/>
    <property type="match status" value="2"/>
</dbReference>
<evidence type="ECO:0000259" key="3">
    <source>
        <dbReference type="PROSITE" id="PS51372"/>
    </source>
</evidence>
<dbReference type="PANTHER" id="PTHR30185:SF16">
    <property type="entry name" value="PROTEIN GLCT"/>
    <property type="match status" value="1"/>
</dbReference>
<dbReference type="GO" id="GO:0045893">
    <property type="term" value="P:positive regulation of DNA-templated transcription"/>
    <property type="evidence" value="ECO:0007669"/>
    <property type="project" value="InterPro"/>
</dbReference>
<sequence>MDKSFQVVKALNNNVLIALDASNEEVVLIGKGIGFNKKAGADIHMDSVEKMFILESKKEQEQYKQLIPYVSENLIAVINEVIQYIEHHTRQALNEHIHVALTDHIAFAIKRMNQGMGISNPFLIETQALYPKEYRLAEDVIRIINRETGIHFPEGEVGFIALHIQSAMSQNQISDINKYSQLINLLSSMIEETLEVTIDRKSINYLRLVRHLRYTIERAKSGEHVEEPENLVGVLKSHYPVCYNLSWKIIKVMQQTLKVCIDNAESVYLTLHLQRFTNKIK</sequence>
<keyword evidence="5" id="KW-1185">Reference proteome</keyword>
<dbReference type="InterPro" id="IPR004341">
    <property type="entry name" value="CAT_RNA-bd_dom"/>
</dbReference>
<dbReference type="SMART" id="SM01061">
    <property type="entry name" value="CAT_RBD"/>
    <property type="match status" value="1"/>
</dbReference>
<dbReference type="Pfam" id="PF00874">
    <property type="entry name" value="PRD"/>
    <property type="match status" value="2"/>
</dbReference>
<dbReference type="OrthoDB" id="9813552at2"/>
<dbReference type="PROSITE" id="PS00654">
    <property type="entry name" value="PRD_1"/>
    <property type="match status" value="1"/>
</dbReference>
<protein>
    <submittedName>
        <fullName evidence="4">BglG family transcriptional antiterminator</fullName>
    </submittedName>
</protein>
<dbReference type="GO" id="GO:0003723">
    <property type="term" value="F:RNA binding"/>
    <property type="evidence" value="ECO:0007669"/>
    <property type="project" value="InterPro"/>
</dbReference>
<dbReference type="Proteomes" id="UP000295416">
    <property type="component" value="Unassembled WGS sequence"/>
</dbReference>
<accession>A0A4R2P9T0</accession>
<dbReference type="InterPro" id="IPR050661">
    <property type="entry name" value="BglG_antiterminators"/>
</dbReference>
<evidence type="ECO:0000313" key="4">
    <source>
        <dbReference type="EMBL" id="TCP31799.1"/>
    </source>
</evidence>
<dbReference type="Gene3D" id="1.20.890.100">
    <property type="match status" value="1"/>
</dbReference>
<dbReference type="Gene3D" id="2.30.24.10">
    <property type="entry name" value="CAT RNA-binding domain"/>
    <property type="match status" value="1"/>
</dbReference>
<comment type="caution">
    <text evidence="4">The sequence shown here is derived from an EMBL/GenBank/DDBJ whole genome shotgun (WGS) entry which is preliminary data.</text>
</comment>
<dbReference type="InterPro" id="IPR001550">
    <property type="entry name" value="Transcrpt_antitermin_CS"/>
</dbReference>
<organism evidence="4 5">
    <name type="scientific">Scopulibacillus darangshiensis</name>
    <dbReference type="NCBI Taxonomy" id="442528"/>
    <lineage>
        <taxon>Bacteria</taxon>
        <taxon>Bacillati</taxon>
        <taxon>Bacillota</taxon>
        <taxon>Bacilli</taxon>
        <taxon>Bacillales</taxon>
        <taxon>Sporolactobacillaceae</taxon>
        <taxon>Scopulibacillus</taxon>
    </lineage>
</organism>
<dbReference type="InterPro" id="IPR036650">
    <property type="entry name" value="CAT_RNA-bd_dom_sf"/>
</dbReference>
<dbReference type="SUPFAM" id="SSF50151">
    <property type="entry name" value="SacY-like RNA-binding domain"/>
    <property type="match status" value="1"/>
</dbReference>
<dbReference type="AlphaFoldDB" id="A0A4R2P9T0"/>
<name>A0A4R2P9T0_9BACL</name>
<evidence type="ECO:0000313" key="5">
    <source>
        <dbReference type="Proteomes" id="UP000295416"/>
    </source>
</evidence>
<keyword evidence="2" id="KW-0677">Repeat</keyword>
<dbReference type="Gene3D" id="1.20.58.1950">
    <property type="match status" value="1"/>
</dbReference>
<evidence type="ECO:0000256" key="1">
    <source>
        <dbReference type="ARBA" id="ARBA00009115"/>
    </source>
</evidence>
<comment type="similarity">
    <text evidence="1">Belongs to the transcriptional antiterminator BglG family. GlcT subfamily.</text>
</comment>